<evidence type="ECO:0000313" key="1">
    <source>
        <dbReference type="EMBL" id="AEI70049.1"/>
    </source>
</evidence>
<accession>F8TTY8</accession>
<keyword evidence="2" id="KW-1185">Reference proteome</keyword>
<reference evidence="1 2" key="6">
    <citation type="journal article" date="1999" name="Virology">
        <title>Chlorella virus PBCV-1 encodes a functional homospermidine synthase.</title>
        <authorList>
            <person name="Kaiser A."/>
            <person name="Vollmert M."/>
            <person name="Tholl D."/>
            <person name="Graves M.V."/>
            <person name="Gurnon J.R."/>
            <person name="Xing W."/>
            <person name="Lisec A.D."/>
            <person name="Nickerson K.W."/>
            <person name="Van Etten J.L."/>
        </authorList>
    </citation>
    <scope>NUCLEOTIDE SEQUENCE [LARGE SCALE GENOMIC DNA]</scope>
</reference>
<gene>
    <name evidence="1" type="primary">A165aL</name>
</gene>
<dbReference type="Proteomes" id="UP000000862">
    <property type="component" value="Segment"/>
</dbReference>
<dbReference type="EMBL" id="JF411744">
    <property type="protein sequence ID" value="AEI70049.1"/>
    <property type="molecule type" value="Genomic_DNA"/>
</dbReference>
<dbReference type="RefSeq" id="YP_004678904.1">
    <property type="nucleotide sequence ID" value="NC_000852.5"/>
</dbReference>
<dbReference type="KEGG" id="vg:10971202"/>
<dbReference type="GeneID" id="10971202"/>
<protein>
    <submittedName>
        <fullName evidence="1">Uncharacterized protein</fullName>
    </submittedName>
</protein>
<evidence type="ECO:0000313" key="2">
    <source>
        <dbReference type="Proteomes" id="UP000000862"/>
    </source>
</evidence>
<organism evidence="1 2">
    <name type="scientific">Paramecium bursaria Chlorella virus 1</name>
    <name type="common">PBCV-1</name>
    <dbReference type="NCBI Taxonomy" id="10506"/>
    <lineage>
        <taxon>Viruses</taxon>
        <taxon>Varidnaviria</taxon>
        <taxon>Bamfordvirae</taxon>
        <taxon>Nucleocytoviricota</taxon>
        <taxon>Megaviricetes</taxon>
        <taxon>Algavirales</taxon>
        <taxon>Phycodnaviridae</taxon>
        <taxon>Chlorovirus</taxon>
        <taxon>Chlorovirus vanettense</taxon>
    </lineage>
</organism>
<name>F8TTY8_PBCV1</name>
<reference evidence="1 2" key="5">
    <citation type="journal article" date="1997" name="Virology">
        <title>Analysis of 74 kb of DNA located at the right end of the 330-kb chlorella virus PBCV-1 genome.</title>
        <authorList>
            <person name="Li Y."/>
            <person name="Lu Z."/>
            <person name="Sun L."/>
            <person name="Ropp S."/>
            <person name="Kutish G.F."/>
            <person name="Rock D.L."/>
            <person name="Van Etten J.L."/>
        </authorList>
    </citation>
    <scope>NUCLEOTIDE SEQUENCE [LARGE SCALE GENOMIC DNA]</scope>
</reference>
<dbReference type="OrthoDB" id="23975at10239"/>
<proteinExistence type="predicted"/>
<reference evidence="1 2" key="4">
    <citation type="journal article" date="1996" name="Virology">
        <title>Analysis of 76 kb of the chlorella virus PBCV-1 330-kb genome: map positions 182 to 258.</title>
        <authorList>
            <person name="Kutish G.F."/>
            <person name="Li Y."/>
            <person name="Lu Z."/>
            <person name="Furuta M."/>
            <person name="Rock D.L."/>
            <person name="Van Etten J.L."/>
        </authorList>
    </citation>
    <scope>NUCLEOTIDE SEQUENCE [LARGE SCALE GENOMIC DNA]</scope>
</reference>
<reference evidence="1 2" key="7">
    <citation type="journal article" date="2000" name="Virology">
        <title>Characterization of a beta-1,3-glucanase encoded by chlorella virus PBCV-1.</title>
        <authorList>
            <person name="Sun L."/>
            <person name="Gurnon J.R."/>
            <person name="Adams B.J."/>
            <person name="Graves M.V."/>
            <person name="Van Etten J.L."/>
        </authorList>
    </citation>
    <scope>NUCLEOTIDE SEQUENCE [LARGE SCALE GENOMIC DNA]</scope>
</reference>
<organismHost>
    <name type="scientific">Chlorella</name>
    <dbReference type="NCBI Taxonomy" id="3071"/>
</organismHost>
<reference evidence="1 2" key="8">
    <citation type="journal article" date="2010" name="J. Virol.">
        <title>Microarray analysis of Paramecium bursaria chlorella virus 1 transcription.</title>
        <authorList>
            <person name="Yanai-Balser G.M."/>
            <person name="Duncan G.A."/>
            <person name="Eudy J.D."/>
            <person name="Wang D."/>
            <person name="Li X."/>
            <person name="Agarkova I.V."/>
            <person name="Dunigan D.D."/>
            <person name="Van Etten J.L."/>
        </authorList>
    </citation>
    <scope>NUCLEOTIDE SEQUENCE [LARGE SCALE GENOMIC DNA]</scope>
</reference>
<reference evidence="1 2" key="3">
    <citation type="journal article" date="1996" name="Virology">
        <title>Analysis of 94 kb of the chlorella virus PBCV-1 330-kb genome: map positions 88 to 182.</title>
        <authorList>
            <person name="Lu Z."/>
            <person name="Li Y."/>
            <person name="Que Q."/>
            <person name="Kutish G.F."/>
            <person name="Rock D.L."/>
            <person name="Van Etten J.L."/>
        </authorList>
    </citation>
    <scope>NUCLEOTIDE SEQUENCE [LARGE SCALE GENOMIC DNA]</scope>
</reference>
<reference evidence="1 2" key="1">
    <citation type="journal article" date="1995" name="Virology">
        <title>Analysis of 45 kb of DNA located at the left end of the chlorella virus PBCV-1 genome.</title>
        <authorList>
            <person name="Lu Z."/>
            <person name="Li Y."/>
            <person name="Zhang Y."/>
            <person name="Kutish G.F."/>
            <person name="Rock D.L."/>
            <person name="Van Etten J.L."/>
        </authorList>
    </citation>
    <scope>NUCLEOTIDE SEQUENCE [LARGE SCALE GENOMIC DNA]</scope>
</reference>
<reference evidence="1 2" key="2">
    <citation type="journal article" date="1995" name="Virology">
        <title>Analysis of 43 kb of the Chlorella virus PBCV-1 330-kb genome: map positions 45 to 88.</title>
        <authorList>
            <person name="Li Y."/>
            <person name="Lu Z."/>
            <person name="Burbank D.E."/>
            <person name="Kutish G.F."/>
            <person name="Rock D.L."/>
            <person name="Van Etten J.L."/>
        </authorList>
    </citation>
    <scope>NUCLEOTIDE SEQUENCE [LARGE SCALE GENOMIC DNA]</scope>
</reference>
<sequence length="163" mass="19024">MTKHFLKIYFDTIIMLRTAPPIQYTPSLEKTIHWSKEWIKHYEPDTTNSDLDDIFSDVKFVKKYSSKPSANMSSKDILKDAKIDIEAYTTKVTKRIKALQLDNESKVLKKVMAELPSAETLMQILLSYRIYDTEGKQRIRIPSNLVININNIETKQLNKKNNK</sequence>